<keyword evidence="3" id="KW-0238">DNA-binding</keyword>
<dbReference type="RefSeq" id="WP_377492807.1">
    <property type="nucleotide sequence ID" value="NZ_JBHMDO010000015.1"/>
</dbReference>
<evidence type="ECO:0000256" key="4">
    <source>
        <dbReference type="ARBA" id="ARBA00023163"/>
    </source>
</evidence>
<evidence type="ECO:0000256" key="1">
    <source>
        <dbReference type="ARBA" id="ARBA00010466"/>
    </source>
</evidence>
<dbReference type="SUPFAM" id="SSF46785">
    <property type="entry name" value="Winged helix' DNA-binding domain"/>
    <property type="match status" value="1"/>
</dbReference>
<dbReference type="InterPro" id="IPR037171">
    <property type="entry name" value="NagB/RpiA_transferase-like"/>
</dbReference>
<dbReference type="Pfam" id="PF04198">
    <property type="entry name" value="Sugar-bind"/>
    <property type="match status" value="1"/>
</dbReference>
<dbReference type="Gene3D" id="3.40.50.1360">
    <property type="match status" value="1"/>
</dbReference>
<keyword evidence="2" id="KW-0805">Transcription regulation</keyword>
<feature type="domain" description="HTH crp-type" evidence="5">
    <location>
        <begin position="1"/>
        <end position="61"/>
    </location>
</feature>
<keyword evidence="7" id="KW-1185">Reference proteome</keyword>
<dbReference type="Proteomes" id="UP001589747">
    <property type="component" value="Unassembled WGS sequence"/>
</dbReference>
<protein>
    <submittedName>
        <fullName evidence="6">Sugar-binding transcriptional regulator</fullName>
    </submittedName>
</protein>
<evidence type="ECO:0000313" key="7">
    <source>
        <dbReference type="Proteomes" id="UP001589747"/>
    </source>
</evidence>
<gene>
    <name evidence="6" type="ORF">ACFFSY_08575</name>
</gene>
<evidence type="ECO:0000256" key="3">
    <source>
        <dbReference type="ARBA" id="ARBA00023125"/>
    </source>
</evidence>
<reference evidence="6 7" key="1">
    <citation type="submission" date="2024-09" db="EMBL/GenBank/DDBJ databases">
        <authorList>
            <person name="Sun Q."/>
            <person name="Mori K."/>
        </authorList>
    </citation>
    <scope>NUCLEOTIDE SEQUENCE [LARGE SCALE GENOMIC DNA]</scope>
    <source>
        <strain evidence="6 7">TISTR 2452</strain>
    </source>
</reference>
<keyword evidence="4" id="KW-0804">Transcription</keyword>
<dbReference type="PROSITE" id="PS51063">
    <property type="entry name" value="HTH_CRP_2"/>
    <property type="match status" value="1"/>
</dbReference>
<sequence>MEERAEEKLAKMIDAARMYYQLDYSQQEIARLFGVSRPTVSRFLQQAKDEGYVQITIHDPRESSVMLAEQLEQAFGLKKAVVVTVPQYDEEIVKKYLGETAAEYVRDTVKDGDIIAATWGTTLYEVALNLKDKHVKDVKVVQLNGGVSHSETNTYAHEIIHLFGKAFHTVPYFIPLPAIVDHPVVKQSIESDRHIRGILELGKQSNIAVVTVGAPTEDSVLIRADYFTEDELALIYERGAGDICSRYIDAQGQLCSEELSQRTIGIDLEELRHKEQSILVAGGARKVNGIRGALRGGYTNVLITDHVTAAYLLEGAQDAPTQAKGENQP</sequence>
<evidence type="ECO:0000256" key="2">
    <source>
        <dbReference type="ARBA" id="ARBA00023015"/>
    </source>
</evidence>
<comment type="similarity">
    <text evidence="1">Belongs to the SorC transcriptional regulatory family.</text>
</comment>
<dbReference type="InterPro" id="IPR051054">
    <property type="entry name" value="SorC_transcr_regulators"/>
</dbReference>
<evidence type="ECO:0000259" key="5">
    <source>
        <dbReference type="PROSITE" id="PS51063"/>
    </source>
</evidence>
<dbReference type="InterPro" id="IPR036390">
    <property type="entry name" value="WH_DNA-bd_sf"/>
</dbReference>
<dbReference type="InterPro" id="IPR012318">
    <property type="entry name" value="HTH_CRP"/>
</dbReference>
<dbReference type="SUPFAM" id="SSF100950">
    <property type="entry name" value="NagB/RpiA/CoA transferase-like"/>
    <property type="match status" value="1"/>
</dbReference>
<dbReference type="InterPro" id="IPR007324">
    <property type="entry name" value="Sugar-bd_dom_put"/>
</dbReference>
<comment type="caution">
    <text evidence="6">The sequence shown here is derived from an EMBL/GenBank/DDBJ whole genome shotgun (WGS) entry which is preliminary data.</text>
</comment>
<name>A0ABV5KL72_9BACL</name>
<dbReference type="PANTHER" id="PTHR34294:SF1">
    <property type="entry name" value="TRANSCRIPTIONAL REGULATOR LSRR"/>
    <property type="match status" value="1"/>
</dbReference>
<accession>A0ABV5KL72</accession>
<dbReference type="EMBL" id="JBHMDO010000015">
    <property type="protein sequence ID" value="MFB9325982.1"/>
    <property type="molecule type" value="Genomic_DNA"/>
</dbReference>
<organism evidence="6 7">
    <name type="scientific">Paenibacillus aurantiacus</name>
    <dbReference type="NCBI Taxonomy" id="1936118"/>
    <lineage>
        <taxon>Bacteria</taxon>
        <taxon>Bacillati</taxon>
        <taxon>Bacillota</taxon>
        <taxon>Bacilli</taxon>
        <taxon>Bacillales</taxon>
        <taxon>Paenibacillaceae</taxon>
        <taxon>Paenibacillus</taxon>
    </lineage>
</organism>
<evidence type="ECO:0000313" key="6">
    <source>
        <dbReference type="EMBL" id="MFB9325982.1"/>
    </source>
</evidence>
<dbReference type="Pfam" id="PF13545">
    <property type="entry name" value="HTH_Crp_2"/>
    <property type="match status" value="1"/>
</dbReference>
<dbReference type="PANTHER" id="PTHR34294">
    <property type="entry name" value="TRANSCRIPTIONAL REGULATOR-RELATED"/>
    <property type="match status" value="1"/>
</dbReference>
<proteinExistence type="inferred from homology"/>
<dbReference type="Gene3D" id="1.10.10.60">
    <property type="entry name" value="Homeodomain-like"/>
    <property type="match status" value="1"/>
</dbReference>